<dbReference type="PRINTS" id="PR00080">
    <property type="entry name" value="SDRFAMILY"/>
</dbReference>
<dbReference type="Gene3D" id="3.40.50.720">
    <property type="entry name" value="NAD(P)-binding Rossmann-like Domain"/>
    <property type="match status" value="1"/>
</dbReference>
<proteinExistence type="inferred from homology"/>
<sequence>MSIVLVTGGNKGIGYEAVKYVSQRSPDDSILLASRSVLNGEDAVNKMKTAVPGCSFANVEVVQLDITDRSSIDNLVNHVRSKYGRLDILVHNSGISNAAGDPLSPEVFVVNIQGAHDTIEAFLPLLPKNTGKIALVSSEVGAWYMHNLDESSRKALDEVDEIDWPQIEEWMTDYTAFSKGQPAVMKWIPLDTRLGFAYTASKALVTTWGRSFAVHNPQVKLAIVCPGYCATDLNHFSGTRPAAEGGKSIVWPLYNEFESGHFYQDGVELPFAMPIPEGMMG</sequence>
<evidence type="ECO:0000256" key="2">
    <source>
        <dbReference type="ARBA" id="ARBA00022857"/>
    </source>
</evidence>
<dbReference type="SUPFAM" id="SSF51735">
    <property type="entry name" value="NAD(P)-binding Rossmann-fold domains"/>
    <property type="match status" value="1"/>
</dbReference>
<evidence type="ECO:0000313" key="6">
    <source>
        <dbReference type="Proteomes" id="UP001329825"/>
    </source>
</evidence>
<dbReference type="Pfam" id="PF00106">
    <property type="entry name" value="adh_short"/>
    <property type="match status" value="1"/>
</dbReference>
<keyword evidence="3" id="KW-0560">Oxidoreductase</keyword>
<keyword evidence="2" id="KW-0521">NADP</keyword>
<dbReference type="RefSeq" id="XP_062793534.1">
    <property type="nucleotide sequence ID" value="XM_062937483.1"/>
</dbReference>
<dbReference type="InterPro" id="IPR036291">
    <property type="entry name" value="NAD(P)-bd_dom_sf"/>
</dbReference>
<dbReference type="PRINTS" id="PR00081">
    <property type="entry name" value="GDHRDH"/>
</dbReference>
<dbReference type="PANTHER" id="PTHR43490:SF99">
    <property type="entry name" value="SHORT-CHAIN DEHYDROGENASE_REDUCTASE"/>
    <property type="match status" value="1"/>
</dbReference>
<gene>
    <name evidence="5" type="ORF">IL334_005775</name>
</gene>
<evidence type="ECO:0000256" key="1">
    <source>
        <dbReference type="ARBA" id="ARBA00006484"/>
    </source>
</evidence>
<accession>A0ABZ1D5Y3</accession>
<dbReference type="Proteomes" id="UP001329825">
    <property type="component" value="Chromosome 8"/>
</dbReference>
<dbReference type="GeneID" id="87957905"/>
<keyword evidence="6" id="KW-1185">Reference proteome</keyword>
<evidence type="ECO:0000256" key="3">
    <source>
        <dbReference type="ARBA" id="ARBA00023002"/>
    </source>
</evidence>
<evidence type="ECO:0000313" key="5">
    <source>
        <dbReference type="EMBL" id="WRT68795.1"/>
    </source>
</evidence>
<comment type="similarity">
    <text evidence="1 4">Belongs to the short-chain dehydrogenases/reductases (SDR) family.</text>
</comment>
<dbReference type="PANTHER" id="PTHR43490">
    <property type="entry name" value="(+)-NEOMENTHOL DEHYDROGENASE"/>
    <property type="match status" value="1"/>
</dbReference>
<evidence type="ECO:0000256" key="4">
    <source>
        <dbReference type="RuleBase" id="RU000363"/>
    </source>
</evidence>
<organism evidence="5 6">
    <name type="scientific">Kwoniella shivajii</name>
    <dbReference type="NCBI Taxonomy" id="564305"/>
    <lineage>
        <taxon>Eukaryota</taxon>
        <taxon>Fungi</taxon>
        <taxon>Dikarya</taxon>
        <taxon>Basidiomycota</taxon>
        <taxon>Agaricomycotina</taxon>
        <taxon>Tremellomycetes</taxon>
        <taxon>Tremellales</taxon>
        <taxon>Cryptococcaceae</taxon>
        <taxon>Kwoniella</taxon>
    </lineage>
</organism>
<reference evidence="5 6" key="1">
    <citation type="submission" date="2024-01" db="EMBL/GenBank/DDBJ databases">
        <title>Comparative genomics of Cryptococcus and Kwoniella reveals pathogenesis evolution and contrasting modes of karyotype evolution via chromosome fusion or intercentromeric recombination.</title>
        <authorList>
            <person name="Coelho M.A."/>
            <person name="David-Palma M."/>
            <person name="Shea T."/>
            <person name="Bowers K."/>
            <person name="McGinley-Smith S."/>
            <person name="Mohammad A.W."/>
            <person name="Gnirke A."/>
            <person name="Yurkov A.M."/>
            <person name="Nowrousian M."/>
            <person name="Sun S."/>
            <person name="Cuomo C.A."/>
            <person name="Heitman J."/>
        </authorList>
    </citation>
    <scope>NUCLEOTIDE SEQUENCE [LARGE SCALE GENOMIC DNA]</scope>
    <source>
        <strain evidence="5">CBS 11374</strain>
    </source>
</reference>
<name>A0ABZ1D5Y3_9TREE</name>
<dbReference type="EMBL" id="CP141888">
    <property type="protein sequence ID" value="WRT68795.1"/>
    <property type="molecule type" value="Genomic_DNA"/>
</dbReference>
<protein>
    <submittedName>
        <fullName evidence="5">Uncharacterized protein</fullName>
    </submittedName>
</protein>
<dbReference type="InterPro" id="IPR002347">
    <property type="entry name" value="SDR_fam"/>
</dbReference>